<name>A0A2U8WKV8_9HYPH</name>
<protein>
    <submittedName>
        <fullName evidence="2">Glyoxalase</fullName>
    </submittedName>
</protein>
<reference evidence="2 3" key="1">
    <citation type="submission" date="2018-05" db="EMBL/GenBank/DDBJ databases">
        <title>Complete Genome Sequence of Methylobacterium sp. 17Sr1-28.</title>
        <authorList>
            <person name="Srinivasan S."/>
        </authorList>
    </citation>
    <scope>NUCLEOTIDE SEQUENCE [LARGE SCALE GENOMIC DNA]</scope>
    <source>
        <strain evidence="2 3">17Sr1-28</strain>
    </source>
</reference>
<evidence type="ECO:0000259" key="1">
    <source>
        <dbReference type="PROSITE" id="PS51819"/>
    </source>
</evidence>
<dbReference type="Pfam" id="PF00903">
    <property type="entry name" value="Glyoxalase"/>
    <property type="match status" value="1"/>
</dbReference>
<dbReference type="OrthoDB" id="9795306at2"/>
<dbReference type="CDD" id="cd07246">
    <property type="entry name" value="VOC_like"/>
    <property type="match status" value="1"/>
</dbReference>
<dbReference type="InterPro" id="IPR004360">
    <property type="entry name" value="Glyas_Fos-R_dOase_dom"/>
</dbReference>
<feature type="domain" description="VOC" evidence="1">
    <location>
        <begin position="15"/>
        <end position="137"/>
    </location>
</feature>
<organism evidence="2 3">
    <name type="scientific">Methylobacterium terrae</name>
    <dbReference type="NCBI Taxonomy" id="2202827"/>
    <lineage>
        <taxon>Bacteria</taxon>
        <taxon>Pseudomonadati</taxon>
        <taxon>Pseudomonadota</taxon>
        <taxon>Alphaproteobacteria</taxon>
        <taxon>Hyphomicrobiales</taxon>
        <taxon>Methylobacteriaceae</taxon>
        <taxon>Methylobacterium</taxon>
    </lineage>
</organism>
<accession>A0A2U8WKV8</accession>
<proteinExistence type="predicted"/>
<dbReference type="PANTHER" id="PTHR34109">
    <property type="entry name" value="BNAUNNG04460D PROTEIN-RELATED"/>
    <property type="match status" value="1"/>
</dbReference>
<dbReference type="InterPro" id="IPR029068">
    <property type="entry name" value="Glyas_Bleomycin-R_OHBP_Dase"/>
</dbReference>
<keyword evidence="3" id="KW-1185">Reference proteome</keyword>
<dbReference type="AlphaFoldDB" id="A0A2U8WKV8"/>
<evidence type="ECO:0000313" key="3">
    <source>
        <dbReference type="Proteomes" id="UP000245444"/>
    </source>
</evidence>
<sequence>MSNPNPETPAIAPVQGGLVTYLMLDGALKAAEFYVAAFGAEIVAAMPADPQGRTPHVHLHVNGSSLMLSDAFPEHGCALEAPQAFTLTLMVEDIDARYARAVEAGAIAVSPPAEMFWGDRYGQLRDPFGVTWAMNQQTQR</sequence>
<dbReference type="KEGG" id="mtea:DK419_07665"/>
<dbReference type="RefSeq" id="WP_109958559.1">
    <property type="nucleotide sequence ID" value="NZ_CP029553.1"/>
</dbReference>
<gene>
    <name evidence="2" type="ORF">DK419_07665</name>
</gene>
<dbReference type="PANTHER" id="PTHR34109:SF1">
    <property type="entry name" value="VOC DOMAIN-CONTAINING PROTEIN"/>
    <property type="match status" value="1"/>
</dbReference>
<evidence type="ECO:0000313" key="2">
    <source>
        <dbReference type="EMBL" id="AWN46208.1"/>
    </source>
</evidence>
<dbReference type="EMBL" id="CP029553">
    <property type="protein sequence ID" value="AWN46208.1"/>
    <property type="molecule type" value="Genomic_DNA"/>
</dbReference>
<dbReference type="Gene3D" id="3.10.180.10">
    <property type="entry name" value="2,3-Dihydroxybiphenyl 1,2-Dioxygenase, domain 1"/>
    <property type="match status" value="1"/>
</dbReference>
<dbReference type="InterPro" id="IPR037523">
    <property type="entry name" value="VOC_core"/>
</dbReference>
<dbReference type="Proteomes" id="UP000245444">
    <property type="component" value="Chromosome"/>
</dbReference>
<dbReference type="PROSITE" id="PS51819">
    <property type="entry name" value="VOC"/>
    <property type="match status" value="1"/>
</dbReference>
<dbReference type="SUPFAM" id="SSF54593">
    <property type="entry name" value="Glyoxalase/Bleomycin resistance protein/Dihydroxybiphenyl dioxygenase"/>
    <property type="match status" value="1"/>
</dbReference>